<keyword evidence="2" id="KW-1185">Reference proteome</keyword>
<accession>A0A0R2HVQ5</accession>
<sequence length="139" mass="15968">MLVVNKKRWWLFSLVAILIIGIGGETFLNKEKEEKKISDQELAIKKKMAVFISQNYENVETISFGNFSQTKDTGTWHIVTTVNSNSLIQFDLNNLTKNSNFNISYNKETFFLEKKKQPGTSLNLDEISIDYGGEKHANR</sequence>
<evidence type="ECO:0008006" key="3">
    <source>
        <dbReference type="Google" id="ProtNLM"/>
    </source>
</evidence>
<dbReference type="PATRIC" id="fig|1449336.4.peg.782"/>
<dbReference type="EMBL" id="JQBS01000018">
    <property type="protein sequence ID" value="KRN56761.1"/>
    <property type="molecule type" value="Genomic_DNA"/>
</dbReference>
<protein>
    <recommendedName>
        <fullName evidence="3">DUF1433 domain-containing protein</fullName>
    </recommendedName>
</protein>
<comment type="caution">
    <text evidence="1">The sequence shown here is derived from an EMBL/GenBank/DDBJ whole genome shotgun (WGS) entry which is preliminary data.</text>
</comment>
<gene>
    <name evidence="1" type="ORF">IV74_GL000765</name>
</gene>
<name>A0A0R2HVQ5_CARDV</name>
<dbReference type="AlphaFoldDB" id="A0A0R2HVQ5"/>
<reference evidence="1 2" key="1">
    <citation type="journal article" date="2015" name="Genome Announc.">
        <title>Expanding the biotechnology potential of lactobacilli through comparative genomics of 213 strains and associated genera.</title>
        <authorList>
            <person name="Sun Z."/>
            <person name="Harris H.M."/>
            <person name="McCann A."/>
            <person name="Guo C."/>
            <person name="Argimon S."/>
            <person name="Zhang W."/>
            <person name="Yang X."/>
            <person name="Jeffery I.B."/>
            <person name="Cooney J.C."/>
            <person name="Kagawa T.F."/>
            <person name="Liu W."/>
            <person name="Song Y."/>
            <person name="Salvetti E."/>
            <person name="Wrobel A."/>
            <person name="Rasinkangas P."/>
            <person name="Parkhill J."/>
            <person name="Rea M.C."/>
            <person name="O'Sullivan O."/>
            <person name="Ritari J."/>
            <person name="Douillard F.P."/>
            <person name="Paul Ross R."/>
            <person name="Yang R."/>
            <person name="Briner A.E."/>
            <person name="Felis G.E."/>
            <person name="de Vos W.M."/>
            <person name="Barrangou R."/>
            <person name="Klaenhammer T.R."/>
            <person name="Caufield P.W."/>
            <person name="Cui Y."/>
            <person name="Zhang H."/>
            <person name="O'Toole P.W."/>
        </authorList>
    </citation>
    <scope>NUCLEOTIDE SEQUENCE [LARGE SCALE GENOMIC DNA]</scope>
    <source>
        <strain evidence="1 2">DSM 20623</strain>
    </source>
</reference>
<evidence type="ECO:0000313" key="2">
    <source>
        <dbReference type="Proteomes" id="UP000051658"/>
    </source>
</evidence>
<organism evidence="1 2">
    <name type="scientific">Carnobacterium divergens DSM 20623</name>
    <dbReference type="NCBI Taxonomy" id="1449336"/>
    <lineage>
        <taxon>Bacteria</taxon>
        <taxon>Bacillati</taxon>
        <taxon>Bacillota</taxon>
        <taxon>Bacilli</taxon>
        <taxon>Lactobacillales</taxon>
        <taxon>Carnobacteriaceae</taxon>
        <taxon>Carnobacterium</taxon>
    </lineage>
</organism>
<evidence type="ECO:0000313" key="1">
    <source>
        <dbReference type="EMBL" id="KRN56761.1"/>
    </source>
</evidence>
<proteinExistence type="predicted"/>
<dbReference type="Proteomes" id="UP000051658">
    <property type="component" value="Unassembled WGS sequence"/>
</dbReference>